<name>A0A6J4HD77_9ACTN</name>
<dbReference type="Gene3D" id="3.30.420.60">
    <property type="entry name" value="eRF1 domain 2"/>
    <property type="match status" value="1"/>
</dbReference>
<sequence length="371" mass="41121">MVAITEAEIRELAGYRGGTGLVTSCYLDVDGSRHPRFDDVVRELELLFRDARARHGGDDSVSSDLDRMEDHVKAGFDRSNVRGLAMFSCTASGLWRVVELPVRVRSQVSVNHTPAVRQLEGVVDEYERFGMLLVDRQRARMFLFELGQLIDSSELFEQLPRGDDDDHSYTKDRVANRTAALLHQHLRHAAAVAFEVFQSKGFDRLIVSSPDELGTDLVHVLHPYLQERLEARCNIPVGSSEAEILAAALEIEAQVERRKEAELVERLREASGAGRKAVTGLDATLRAIVERRVETLLVSHGYVAPGWRCSACGHIACVGRSCPVCRSEMVQVEDVVEEAVEEALNQSCGVEICVGNADLDVLGRIGALLRY</sequence>
<dbReference type="InterPro" id="IPR042226">
    <property type="entry name" value="eFR1_2_sf"/>
</dbReference>
<gene>
    <name evidence="1" type="ORF">AVDCRST_MAG20-600</name>
</gene>
<organism evidence="1">
    <name type="scientific">uncultured Acidimicrobiales bacterium</name>
    <dbReference type="NCBI Taxonomy" id="310071"/>
    <lineage>
        <taxon>Bacteria</taxon>
        <taxon>Bacillati</taxon>
        <taxon>Actinomycetota</taxon>
        <taxon>Acidimicrobiia</taxon>
        <taxon>Acidimicrobiales</taxon>
        <taxon>environmental samples</taxon>
    </lineage>
</organism>
<dbReference type="Pfam" id="PF18854">
    <property type="entry name" value="baeRF_family10"/>
    <property type="match status" value="1"/>
</dbReference>
<evidence type="ECO:0008006" key="2">
    <source>
        <dbReference type="Google" id="ProtNLM"/>
    </source>
</evidence>
<dbReference type="SUPFAM" id="SSF55315">
    <property type="entry name" value="L30e-like"/>
    <property type="match status" value="1"/>
</dbReference>
<proteinExistence type="predicted"/>
<accession>A0A6J4HD77</accession>
<dbReference type="InterPro" id="IPR029064">
    <property type="entry name" value="Ribosomal_eL30-like_sf"/>
</dbReference>
<dbReference type="EMBL" id="CADCSY010000028">
    <property type="protein sequence ID" value="CAA9221460.1"/>
    <property type="molecule type" value="Genomic_DNA"/>
</dbReference>
<protein>
    <recommendedName>
        <fullName evidence="2">eRF1 domain-containing protein</fullName>
    </recommendedName>
</protein>
<reference evidence="1" key="1">
    <citation type="submission" date="2020-02" db="EMBL/GenBank/DDBJ databases">
        <authorList>
            <person name="Meier V. D."/>
        </authorList>
    </citation>
    <scope>NUCLEOTIDE SEQUENCE</scope>
    <source>
        <strain evidence="1">AVDCRST_MAG20</strain>
    </source>
</reference>
<evidence type="ECO:0000313" key="1">
    <source>
        <dbReference type="EMBL" id="CAA9221460.1"/>
    </source>
</evidence>
<dbReference type="AlphaFoldDB" id="A0A6J4HD77"/>
<dbReference type="Gene3D" id="3.30.1330.30">
    <property type="match status" value="1"/>
</dbReference>
<dbReference type="InterPro" id="IPR041202">
    <property type="entry name" value="BaeRF_family10"/>
</dbReference>